<reference evidence="2" key="1">
    <citation type="submission" date="2020-09" db="EMBL/GenBank/DDBJ databases">
        <title>A novel bacterium of genus Mangrovicoccus, isolated from South China Sea.</title>
        <authorList>
            <person name="Huang H."/>
            <person name="Mo K."/>
            <person name="Hu Y."/>
        </authorList>
    </citation>
    <scope>NUCLEOTIDE SEQUENCE</scope>
    <source>
        <strain evidence="2">HB182678</strain>
    </source>
</reference>
<evidence type="ECO:0000313" key="3">
    <source>
        <dbReference type="Proteomes" id="UP000609121"/>
    </source>
</evidence>
<name>A0A8J6YSW4_9RHOB</name>
<sequence length="218" mass="22534">MIHFPKAALLAGLLALGAAGPGGAAAEAVVPQAVLFREGTLDALPQDHALLYRRDVDLPADAAFAAAQSGVMQLAHAPDAPGQVRLGFGPDSDHLRVLGAFPAATGNPMAMVHLETLVRDMARLTGGSQFYIRNRLKEALLRPVAAAGTQGGTEIVLHPFAGDANAARMGGFAGLEIRAVAGPSVPGWYRSLEAIAPDGSGGVLYRSVIRFEAEEALP</sequence>
<protein>
    <submittedName>
        <fullName evidence="2">Uncharacterized protein</fullName>
    </submittedName>
</protein>
<comment type="caution">
    <text evidence="2">The sequence shown here is derived from an EMBL/GenBank/DDBJ whole genome shotgun (WGS) entry which is preliminary data.</text>
</comment>
<feature type="signal peptide" evidence="1">
    <location>
        <begin position="1"/>
        <end position="24"/>
    </location>
</feature>
<keyword evidence="1" id="KW-0732">Signal</keyword>
<dbReference type="RefSeq" id="WP_193179167.1">
    <property type="nucleotide sequence ID" value="NZ_JACVXA010000004.1"/>
</dbReference>
<dbReference type="AlphaFoldDB" id="A0A8J6YSW4"/>
<accession>A0A8J6YSW4</accession>
<keyword evidence="3" id="KW-1185">Reference proteome</keyword>
<proteinExistence type="predicted"/>
<evidence type="ECO:0000256" key="1">
    <source>
        <dbReference type="SAM" id="SignalP"/>
    </source>
</evidence>
<evidence type="ECO:0000313" key="2">
    <source>
        <dbReference type="EMBL" id="MBE3636985.1"/>
    </source>
</evidence>
<organism evidence="2 3">
    <name type="scientific">Mangrovicoccus algicola</name>
    <dbReference type="NCBI Taxonomy" id="2771008"/>
    <lineage>
        <taxon>Bacteria</taxon>
        <taxon>Pseudomonadati</taxon>
        <taxon>Pseudomonadota</taxon>
        <taxon>Alphaproteobacteria</taxon>
        <taxon>Rhodobacterales</taxon>
        <taxon>Paracoccaceae</taxon>
        <taxon>Mangrovicoccus</taxon>
    </lineage>
</organism>
<dbReference type="EMBL" id="JACVXA010000004">
    <property type="protein sequence ID" value="MBE3636985.1"/>
    <property type="molecule type" value="Genomic_DNA"/>
</dbReference>
<dbReference type="Proteomes" id="UP000609121">
    <property type="component" value="Unassembled WGS sequence"/>
</dbReference>
<gene>
    <name evidence="2" type="ORF">ICN82_02050</name>
</gene>
<feature type="chain" id="PRO_5035254085" evidence="1">
    <location>
        <begin position="25"/>
        <end position="218"/>
    </location>
</feature>